<evidence type="ECO:0000256" key="6">
    <source>
        <dbReference type="ARBA" id="ARBA00022989"/>
    </source>
</evidence>
<comment type="similarity">
    <text evidence="2">Belongs to the autoinducer-2 exporter (AI-2E) (TC 2.A.86) family.</text>
</comment>
<feature type="transmembrane region" description="Helical" evidence="8">
    <location>
        <begin position="7"/>
        <end position="26"/>
    </location>
</feature>
<evidence type="ECO:0000256" key="7">
    <source>
        <dbReference type="ARBA" id="ARBA00023136"/>
    </source>
</evidence>
<organism evidence="9">
    <name type="scientific">freshwater metagenome</name>
    <dbReference type="NCBI Taxonomy" id="449393"/>
    <lineage>
        <taxon>unclassified sequences</taxon>
        <taxon>metagenomes</taxon>
        <taxon>ecological metagenomes</taxon>
    </lineage>
</organism>
<evidence type="ECO:0000256" key="2">
    <source>
        <dbReference type="ARBA" id="ARBA00009773"/>
    </source>
</evidence>
<dbReference type="GO" id="GO:0055085">
    <property type="term" value="P:transmembrane transport"/>
    <property type="evidence" value="ECO:0007669"/>
    <property type="project" value="TreeGrafter"/>
</dbReference>
<keyword evidence="7 8" id="KW-0472">Membrane</keyword>
<accession>A0A6J6DHX5</accession>
<evidence type="ECO:0000256" key="3">
    <source>
        <dbReference type="ARBA" id="ARBA00022448"/>
    </source>
</evidence>
<feature type="transmembrane region" description="Helical" evidence="8">
    <location>
        <begin position="205"/>
        <end position="226"/>
    </location>
</feature>
<gene>
    <name evidence="9" type="ORF">UFOPK1572_00995</name>
</gene>
<dbReference type="InterPro" id="IPR002549">
    <property type="entry name" value="AI-2E-like"/>
</dbReference>
<feature type="transmembrane region" description="Helical" evidence="8">
    <location>
        <begin position="32"/>
        <end position="50"/>
    </location>
</feature>
<proteinExistence type="inferred from homology"/>
<keyword evidence="6 8" id="KW-1133">Transmembrane helix</keyword>
<protein>
    <submittedName>
        <fullName evidence="9">Unannotated protein</fullName>
    </submittedName>
</protein>
<dbReference type="PANTHER" id="PTHR21716:SF53">
    <property type="entry name" value="PERMEASE PERM-RELATED"/>
    <property type="match status" value="1"/>
</dbReference>
<dbReference type="EMBL" id="CAEZTC010000123">
    <property type="protein sequence ID" value="CAB4563727.1"/>
    <property type="molecule type" value="Genomic_DNA"/>
</dbReference>
<feature type="transmembrane region" description="Helical" evidence="8">
    <location>
        <begin position="259"/>
        <end position="282"/>
    </location>
</feature>
<keyword evidence="5 8" id="KW-0812">Transmembrane</keyword>
<comment type="subcellular location">
    <subcellularLocation>
        <location evidence="1">Cell membrane</location>
        <topology evidence="1">Multi-pass membrane protein</topology>
    </subcellularLocation>
</comment>
<dbReference type="AlphaFoldDB" id="A0A6J6DHX5"/>
<evidence type="ECO:0000256" key="8">
    <source>
        <dbReference type="SAM" id="Phobius"/>
    </source>
</evidence>
<feature type="transmembrane region" description="Helical" evidence="8">
    <location>
        <begin position="232"/>
        <end position="252"/>
    </location>
</feature>
<dbReference type="PANTHER" id="PTHR21716">
    <property type="entry name" value="TRANSMEMBRANE PROTEIN"/>
    <property type="match status" value="1"/>
</dbReference>
<name>A0A6J6DHX5_9ZZZZ</name>
<dbReference type="Pfam" id="PF01594">
    <property type="entry name" value="AI-2E_transport"/>
    <property type="match status" value="1"/>
</dbReference>
<reference evidence="9" key="1">
    <citation type="submission" date="2020-05" db="EMBL/GenBank/DDBJ databases">
        <authorList>
            <person name="Chiriac C."/>
            <person name="Salcher M."/>
            <person name="Ghai R."/>
            <person name="Kavagutti S V."/>
        </authorList>
    </citation>
    <scope>NUCLEOTIDE SEQUENCE</scope>
</reference>
<keyword evidence="4" id="KW-1003">Cell membrane</keyword>
<evidence type="ECO:0000256" key="5">
    <source>
        <dbReference type="ARBA" id="ARBA00022692"/>
    </source>
</evidence>
<sequence>MPRWVPRAIAVFWLAFLATFVLRFMFHRLSNFLILLLVSLFIALALEPAVNKLVSRGWKRGSATAGLLVSLVVLVLSFFAAMGTVVGQQVADLLSNSETYVNDTVKILNDTFNTNIDPRSVNEQINDPDGAVQQFINSQQSKVFNVSVQAVGVLFQAFSVLLFAFYLVADGPRLRRSICSRLEPLRQRAVLDAWELAITKTGGYLYSRALLALIAGFFHWIAFQAIGTPAPIALALWVGLVSQFLPVIGTYLAGVLPVLLAFIESPIDALVVIGFILVYQQMENYLFAPRITARTLELHPALAFGGALAGGAVLGPIGAILALPAVAMGQALISAWGVRHDVIEDPLTFVPPKKEVQLKRRRKNAWEDPS</sequence>
<evidence type="ECO:0000256" key="1">
    <source>
        <dbReference type="ARBA" id="ARBA00004651"/>
    </source>
</evidence>
<feature type="transmembrane region" description="Helical" evidence="8">
    <location>
        <begin position="302"/>
        <end position="323"/>
    </location>
</feature>
<evidence type="ECO:0000256" key="4">
    <source>
        <dbReference type="ARBA" id="ARBA00022475"/>
    </source>
</evidence>
<evidence type="ECO:0000313" key="9">
    <source>
        <dbReference type="EMBL" id="CAB4563727.1"/>
    </source>
</evidence>
<dbReference type="GO" id="GO:0005886">
    <property type="term" value="C:plasma membrane"/>
    <property type="evidence" value="ECO:0007669"/>
    <property type="project" value="UniProtKB-SubCell"/>
</dbReference>
<feature type="transmembrane region" description="Helical" evidence="8">
    <location>
        <begin position="146"/>
        <end position="168"/>
    </location>
</feature>
<keyword evidence="3" id="KW-0813">Transport</keyword>
<feature type="transmembrane region" description="Helical" evidence="8">
    <location>
        <begin position="62"/>
        <end position="86"/>
    </location>
</feature>